<reference evidence="16" key="1">
    <citation type="submission" date="2016-02" db="EMBL/GenBank/DDBJ databases">
        <title>Dietzia cinnamea strain CD11_5 genome sequencing and assembly.</title>
        <authorList>
            <person name="Kaur G."/>
            <person name="Nair G.R."/>
            <person name="Mayilraj S."/>
        </authorList>
    </citation>
    <scope>NUCLEOTIDE SEQUENCE [LARGE SCALE GENOMIC DNA]</scope>
    <source>
        <strain evidence="16">CD10_2</strain>
    </source>
</reference>
<proteinExistence type="inferred from homology"/>
<evidence type="ECO:0000259" key="12">
    <source>
        <dbReference type="PROSITE" id="PS51464"/>
    </source>
</evidence>
<evidence type="ECO:0000313" key="16">
    <source>
        <dbReference type="Proteomes" id="UP000077242"/>
    </source>
</evidence>
<evidence type="ECO:0000313" key="14">
    <source>
        <dbReference type="EMBL" id="OAH56547.1"/>
    </source>
</evidence>
<evidence type="ECO:0000256" key="4">
    <source>
        <dbReference type="ARBA" id="ARBA00016090"/>
    </source>
</evidence>
<dbReference type="EMBL" id="CP040324">
    <property type="protein sequence ID" value="QHB30729.1"/>
    <property type="molecule type" value="Genomic_DNA"/>
</dbReference>
<evidence type="ECO:0000256" key="8">
    <source>
        <dbReference type="ARBA" id="ARBA00022737"/>
    </source>
</evidence>
<dbReference type="InterPro" id="IPR047084">
    <property type="entry name" value="GFAT_N"/>
</dbReference>
<evidence type="ECO:0000256" key="5">
    <source>
        <dbReference type="ARBA" id="ARBA00022490"/>
    </source>
</evidence>
<keyword evidence="5 10" id="KW-0963">Cytoplasm</keyword>
<dbReference type="InterPro" id="IPR046348">
    <property type="entry name" value="SIS_dom_sf"/>
</dbReference>
<dbReference type="SUPFAM" id="SSF53697">
    <property type="entry name" value="SIS domain"/>
    <property type="match status" value="1"/>
</dbReference>
<dbReference type="InterPro" id="IPR017932">
    <property type="entry name" value="GATase_2_dom"/>
</dbReference>
<comment type="catalytic activity">
    <reaction evidence="1 10">
        <text>D-fructose 6-phosphate + L-glutamine = D-glucosamine 6-phosphate + L-glutamate</text>
        <dbReference type="Rhea" id="RHEA:13237"/>
        <dbReference type="ChEBI" id="CHEBI:29985"/>
        <dbReference type="ChEBI" id="CHEBI:58359"/>
        <dbReference type="ChEBI" id="CHEBI:58725"/>
        <dbReference type="ChEBI" id="CHEBI:61527"/>
        <dbReference type="EC" id="2.6.1.16"/>
    </reaction>
</comment>
<evidence type="ECO:0000256" key="9">
    <source>
        <dbReference type="ARBA" id="ARBA00022962"/>
    </source>
</evidence>
<evidence type="ECO:0000256" key="2">
    <source>
        <dbReference type="ARBA" id="ARBA00004496"/>
    </source>
</evidence>
<feature type="active site" description="For Fru-6P isomerization activity" evidence="10">
    <location>
        <position position="606"/>
    </location>
</feature>
<dbReference type="GO" id="GO:0005829">
    <property type="term" value="C:cytosol"/>
    <property type="evidence" value="ECO:0007669"/>
    <property type="project" value="TreeGrafter"/>
</dbReference>
<dbReference type="CDD" id="cd05008">
    <property type="entry name" value="SIS_GlmS_GlmD_1"/>
    <property type="match status" value="1"/>
</dbReference>
<sequence>MCGIVGAIAERNITAILIEGLKRLEYRGYDSAGLAVLTQGGELQRRRRIGKVSELQAAVAADPLAGQLGIAHTRWATHGAPTEGNAHPHFSGNEVAVVHNGIIENHEELREELKGLGYTFTSQTDTEVIVHLIHNTLKSTPDLADALKAAVKRLHGAYGLALVSAKQPDRLVAARSGSPLVIGLGLGENFLASDQLALRQVTDRFMYLEEGDIAEIRRDQVTIWDENGHKVQRETVQYHEGAEAADKGNYRHFMLKEIHEQPSVVQRTLEGRLGKDNVMVQAFGPKAAELFAKVRNVQIVACGTSYHAGMVARYWLESLAGIPCQVEVASEFRYRKVVVQPDTLFVSISQSGETADTLAALRNAKELGFLGSLAICNVGISSLVRESDLTLLTLAGPEIGVASTKAFTTQLVSLMLLTLALGQVRGTLEAGVEAELVEELRRLPTRLGEALAMDATVEKIAELFADKHHTLFLGRGAQYPVAMEGALKLKEISYIHAEAYPAGELKHGPLALVDNDMPVVTVAPNNELLEKLKSNLQEVRARGGELVVFADEQAGMTNGEGTHVIKVPHIADALAPILYTIPLQLLSYYVAVLKGTDVDQPRNLAKSVTVE</sequence>
<feature type="domain" description="SIS" evidence="12">
    <location>
        <begin position="460"/>
        <end position="601"/>
    </location>
</feature>
<dbReference type="SUPFAM" id="SSF56235">
    <property type="entry name" value="N-terminal nucleophile aminohydrolases (Ntn hydrolases)"/>
    <property type="match status" value="1"/>
</dbReference>
<reference evidence="14" key="2">
    <citation type="submission" date="2016-02" db="EMBL/GenBank/DDBJ databases">
        <authorList>
            <person name="Kaur G."/>
            <person name="Nair G.R."/>
            <person name="Mayilraj S."/>
        </authorList>
    </citation>
    <scope>NUCLEOTIDE SEQUENCE</scope>
    <source>
        <strain evidence="14">CD10_2</strain>
    </source>
</reference>
<feature type="domain" description="SIS" evidence="12">
    <location>
        <begin position="287"/>
        <end position="427"/>
    </location>
</feature>
<dbReference type="GO" id="GO:0006047">
    <property type="term" value="P:UDP-N-acetylglucosamine metabolic process"/>
    <property type="evidence" value="ECO:0007669"/>
    <property type="project" value="TreeGrafter"/>
</dbReference>
<dbReference type="GeneID" id="83672776"/>
<comment type="function">
    <text evidence="10">Catalyzes the first step in hexosamine metabolism, converting fructose-6P into glucosamine-6P using glutamine as a nitrogen source.</text>
</comment>
<dbReference type="GO" id="GO:0006002">
    <property type="term" value="P:fructose 6-phosphate metabolic process"/>
    <property type="evidence" value="ECO:0007669"/>
    <property type="project" value="TreeGrafter"/>
</dbReference>
<feature type="domain" description="Glutamine amidotransferase type-2" evidence="11">
    <location>
        <begin position="2"/>
        <end position="219"/>
    </location>
</feature>
<dbReference type="AlphaFoldDB" id="A0A177KTU1"/>
<dbReference type="InterPro" id="IPR005855">
    <property type="entry name" value="GFAT"/>
</dbReference>
<evidence type="ECO:0000313" key="17">
    <source>
        <dbReference type="Proteomes" id="UP000440965"/>
    </source>
</evidence>
<evidence type="ECO:0000313" key="13">
    <source>
        <dbReference type="EMBL" id="MVF50384.1"/>
    </source>
</evidence>
<dbReference type="InterPro" id="IPR035466">
    <property type="entry name" value="GlmS/AgaS_SIS"/>
</dbReference>
<dbReference type="InterPro" id="IPR029055">
    <property type="entry name" value="Ntn_hydrolases_N"/>
</dbReference>
<dbReference type="PROSITE" id="PS51464">
    <property type="entry name" value="SIS"/>
    <property type="match status" value="2"/>
</dbReference>
<dbReference type="PANTHER" id="PTHR10937:SF0">
    <property type="entry name" value="GLUTAMINE--FRUCTOSE-6-PHOSPHATE TRANSAMINASE (ISOMERIZING)"/>
    <property type="match status" value="1"/>
</dbReference>
<dbReference type="GO" id="GO:0005975">
    <property type="term" value="P:carbohydrate metabolic process"/>
    <property type="evidence" value="ECO:0007669"/>
    <property type="project" value="UniProtKB-UniRule"/>
</dbReference>
<dbReference type="PANTHER" id="PTHR10937">
    <property type="entry name" value="GLUCOSAMINE--FRUCTOSE-6-PHOSPHATE AMINOTRANSFERASE, ISOMERIZING"/>
    <property type="match status" value="1"/>
</dbReference>
<gene>
    <name evidence="10 13" type="primary">glmS</name>
    <name evidence="14" type="ORF">AYJ70_16680</name>
    <name evidence="13" type="ORF">F9Z43_13820</name>
    <name evidence="15" type="ORF">TCK1_5383</name>
</gene>
<dbReference type="EC" id="2.6.1.16" evidence="3 10"/>
<dbReference type="NCBIfam" id="TIGR01135">
    <property type="entry name" value="glmS"/>
    <property type="match status" value="1"/>
</dbReference>
<evidence type="ECO:0000256" key="3">
    <source>
        <dbReference type="ARBA" id="ARBA00012916"/>
    </source>
</evidence>
<feature type="active site" description="Nucleophile; for GATase activity" evidence="10">
    <location>
        <position position="2"/>
    </location>
</feature>
<dbReference type="FunFam" id="3.40.50.10490:FF:000002">
    <property type="entry name" value="Glutamine--fructose-6-phosphate aminotransferase [isomerizing]"/>
    <property type="match status" value="1"/>
</dbReference>
<dbReference type="HAMAP" id="MF_00164">
    <property type="entry name" value="GlmS"/>
    <property type="match status" value="1"/>
</dbReference>
<keyword evidence="9" id="KW-0315">Glutamine amidotransferase</keyword>
<reference evidence="13 17" key="4">
    <citation type="submission" date="2019-10" db="EMBL/GenBank/DDBJ databases">
        <title>XDR Pseudomonas monteilii producing IMP-16 from LCR.</title>
        <authorList>
            <person name="Ballaben A."/>
            <person name="Doi Y."/>
        </authorList>
    </citation>
    <scope>NUCLEOTIDE SEQUENCE [LARGE SCALE GENOMIC DNA]</scope>
    <source>
        <strain evidence="13 17">597/14</strain>
    </source>
</reference>
<dbReference type="PROSITE" id="PS51278">
    <property type="entry name" value="GATASE_TYPE_2"/>
    <property type="match status" value="1"/>
</dbReference>
<evidence type="ECO:0000313" key="18">
    <source>
        <dbReference type="Proteomes" id="UP000464593"/>
    </source>
</evidence>
<name>A0A177KTU1_9PSED</name>
<evidence type="ECO:0000259" key="11">
    <source>
        <dbReference type="PROSITE" id="PS51278"/>
    </source>
</evidence>
<protein>
    <recommendedName>
        <fullName evidence="4 10">Glutamine--fructose-6-phosphate aminotransferase [isomerizing]</fullName>
        <ecNumber evidence="3 10">2.6.1.16</ecNumber>
    </recommendedName>
    <alternativeName>
        <fullName evidence="10">D-fructose-6-phosphate amidotransferase</fullName>
    </alternativeName>
    <alternativeName>
        <fullName evidence="10">GFAT</fullName>
    </alternativeName>
    <alternativeName>
        <fullName evidence="10">Glucosamine-6-phosphate synthase</fullName>
    </alternativeName>
    <alternativeName>
        <fullName evidence="10">Hexosephosphate aminotransferase</fullName>
    </alternativeName>
    <alternativeName>
        <fullName evidence="10">L-glutamine--D-fructose-6-phosphate amidotransferase</fullName>
    </alternativeName>
</protein>
<evidence type="ECO:0000256" key="1">
    <source>
        <dbReference type="ARBA" id="ARBA00001031"/>
    </source>
</evidence>
<feature type="initiator methionine" description="Removed" evidence="10">
    <location>
        <position position="1"/>
    </location>
</feature>
<dbReference type="GO" id="GO:0097367">
    <property type="term" value="F:carbohydrate derivative binding"/>
    <property type="evidence" value="ECO:0007669"/>
    <property type="project" value="InterPro"/>
</dbReference>
<keyword evidence="8" id="KW-0677">Repeat</keyword>
<comment type="subcellular location">
    <subcellularLocation>
        <location evidence="2 10">Cytoplasm</location>
    </subcellularLocation>
</comment>
<dbReference type="GO" id="GO:0046349">
    <property type="term" value="P:amino sugar biosynthetic process"/>
    <property type="evidence" value="ECO:0007669"/>
    <property type="project" value="UniProtKB-ARBA"/>
</dbReference>
<reference evidence="15 18" key="3">
    <citation type="submission" date="2019-05" db="EMBL/GenBank/DDBJ databases">
        <title>Complete genome sequence of Pseudomonas Pseudomonas resinovorans.</title>
        <authorList>
            <person name="Chen H.-P."/>
        </authorList>
    </citation>
    <scope>NUCLEOTIDE SEQUENCE [LARGE SCALE GENOMIC DNA]</scope>
    <source>
        <strain evidence="15 18">TCU-CK1</strain>
    </source>
</reference>
<dbReference type="CDD" id="cd05009">
    <property type="entry name" value="SIS_GlmS_GlmD_2"/>
    <property type="match status" value="1"/>
</dbReference>
<evidence type="ECO:0000256" key="10">
    <source>
        <dbReference type="HAMAP-Rule" id="MF_00164"/>
    </source>
</evidence>
<keyword evidence="7 10" id="KW-0808">Transferase</keyword>
<dbReference type="Pfam" id="PF01380">
    <property type="entry name" value="SIS"/>
    <property type="match status" value="2"/>
</dbReference>
<accession>A0A177KTU1</accession>
<evidence type="ECO:0000256" key="7">
    <source>
        <dbReference type="ARBA" id="ARBA00022679"/>
    </source>
</evidence>
<dbReference type="RefSeq" id="WP_016712765.1">
    <property type="nucleotide sequence ID" value="NZ_AP022473.1"/>
</dbReference>
<dbReference type="EMBL" id="WEIK01000010">
    <property type="protein sequence ID" value="MVF50384.1"/>
    <property type="molecule type" value="Genomic_DNA"/>
</dbReference>
<dbReference type="InterPro" id="IPR035490">
    <property type="entry name" value="GlmS/FrlB_SIS"/>
</dbReference>
<evidence type="ECO:0000256" key="6">
    <source>
        <dbReference type="ARBA" id="ARBA00022576"/>
    </source>
</evidence>
<dbReference type="Proteomes" id="UP000464593">
    <property type="component" value="Chromosome"/>
</dbReference>
<evidence type="ECO:0000313" key="15">
    <source>
        <dbReference type="EMBL" id="QHB30729.1"/>
    </source>
</evidence>
<comment type="subunit">
    <text evidence="10">Homodimer.</text>
</comment>
<dbReference type="GO" id="GO:0004360">
    <property type="term" value="F:glutamine-fructose-6-phosphate transaminase (isomerizing) activity"/>
    <property type="evidence" value="ECO:0007669"/>
    <property type="project" value="UniProtKB-UniRule"/>
</dbReference>
<dbReference type="EMBL" id="LSTU01000009">
    <property type="protein sequence ID" value="OAH56547.1"/>
    <property type="molecule type" value="Genomic_DNA"/>
</dbReference>
<dbReference type="Gene3D" id="3.40.50.10490">
    <property type="entry name" value="Glucose-6-phosphate isomerase like protein, domain 1"/>
    <property type="match status" value="2"/>
</dbReference>
<organism evidence="13 17">
    <name type="scientific">Pseudomonas monteilii</name>
    <dbReference type="NCBI Taxonomy" id="76759"/>
    <lineage>
        <taxon>Bacteria</taxon>
        <taxon>Pseudomonadati</taxon>
        <taxon>Pseudomonadota</taxon>
        <taxon>Gammaproteobacteria</taxon>
        <taxon>Pseudomonadales</taxon>
        <taxon>Pseudomonadaceae</taxon>
        <taxon>Pseudomonas</taxon>
    </lineage>
</organism>
<dbReference type="InterPro" id="IPR001347">
    <property type="entry name" value="SIS_dom"/>
</dbReference>
<dbReference type="Proteomes" id="UP000440965">
    <property type="component" value="Unassembled WGS sequence"/>
</dbReference>
<dbReference type="Proteomes" id="UP000077242">
    <property type="component" value="Unassembled WGS sequence"/>
</dbReference>
<dbReference type="FunFam" id="3.40.50.10490:FF:000001">
    <property type="entry name" value="Glutamine--fructose-6-phosphate aminotransferase [isomerizing]"/>
    <property type="match status" value="1"/>
</dbReference>
<dbReference type="Gene3D" id="3.60.20.10">
    <property type="entry name" value="Glutamine Phosphoribosylpyrophosphate, subunit 1, domain 1"/>
    <property type="match status" value="1"/>
</dbReference>
<dbReference type="CDD" id="cd00714">
    <property type="entry name" value="GFAT"/>
    <property type="match status" value="1"/>
</dbReference>
<dbReference type="Pfam" id="PF13522">
    <property type="entry name" value="GATase_6"/>
    <property type="match status" value="1"/>
</dbReference>
<dbReference type="FunFam" id="3.60.20.10:FF:000006">
    <property type="entry name" value="Glutamine--fructose-6-phosphate aminotransferase [isomerizing]"/>
    <property type="match status" value="1"/>
</dbReference>
<dbReference type="NCBIfam" id="NF001484">
    <property type="entry name" value="PRK00331.1"/>
    <property type="match status" value="1"/>
</dbReference>
<keyword evidence="6 10" id="KW-0032">Aminotransferase</keyword>
<dbReference type="GO" id="GO:0006487">
    <property type="term" value="P:protein N-linked glycosylation"/>
    <property type="evidence" value="ECO:0007669"/>
    <property type="project" value="TreeGrafter"/>
</dbReference>